<reference evidence="6 10" key="3">
    <citation type="journal article" date="2017" name="Elife">
        <title>Extensive horizontal gene transfer in cheese-associated bacteria.</title>
        <authorList>
            <person name="Bonham K.S."/>
            <person name="Wolfe B.E."/>
            <person name="Dutton R.J."/>
        </authorList>
    </citation>
    <scope>NUCLEOTIDE SEQUENCE [LARGE SCALE GENOMIC DNA]</scope>
    <source>
        <strain evidence="6 10">JB5</strain>
    </source>
</reference>
<dbReference type="CDD" id="cd07377">
    <property type="entry name" value="WHTH_GntR"/>
    <property type="match status" value="1"/>
</dbReference>
<evidence type="ECO:0000313" key="6">
    <source>
        <dbReference type="EMBL" id="PCC19168.1"/>
    </source>
</evidence>
<name>A0A1D7W1B2_BREAU</name>
<dbReference type="RefSeq" id="WP_069599708.1">
    <property type="nucleotide sequence ID" value="NZ_BJME01000003.1"/>
</dbReference>
<evidence type="ECO:0000313" key="7">
    <source>
        <dbReference type="EMBL" id="SMX87094.1"/>
    </source>
</evidence>
<dbReference type="GO" id="GO:0003700">
    <property type="term" value="F:DNA-binding transcription factor activity"/>
    <property type="evidence" value="ECO:0007669"/>
    <property type="project" value="InterPro"/>
</dbReference>
<evidence type="ECO:0000313" key="8">
    <source>
        <dbReference type="EMBL" id="SMX99171.1"/>
    </source>
</evidence>
<dbReference type="InterPro" id="IPR036388">
    <property type="entry name" value="WH-like_DNA-bd_sf"/>
</dbReference>
<dbReference type="Proteomes" id="UP000234525">
    <property type="component" value="Unassembled WGS sequence"/>
</dbReference>
<protein>
    <submittedName>
        <fullName evidence="6">GntR family transcriptional regulator</fullName>
    </submittedName>
    <submittedName>
        <fullName evidence="5">Transcriptional regulator, GntR family</fullName>
    </submittedName>
</protein>
<dbReference type="PATRIC" id="fig|1703.10.peg.1107"/>
<dbReference type="SMART" id="SM00345">
    <property type="entry name" value="HTH_GNTR"/>
    <property type="match status" value="1"/>
</dbReference>
<dbReference type="GO" id="GO:0003677">
    <property type="term" value="F:DNA binding"/>
    <property type="evidence" value="ECO:0007669"/>
    <property type="project" value="UniProtKB-KW"/>
</dbReference>
<dbReference type="Gene3D" id="1.10.10.10">
    <property type="entry name" value="Winged helix-like DNA-binding domain superfamily/Winged helix DNA-binding domain"/>
    <property type="match status" value="1"/>
</dbReference>
<evidence type="ECO:0000256" key="3">
    <source>
        <dbReference type="ARBA" id="ARBA00023163"/>
    </source>
</evidence>
<evidence type="ECO:0000259" key="4">
    <source>
        <dbReference type="PROSITE" id="PS50949"/>
    </source>
</evidence>
<accession>A0A2H1KHE7</accession>
<accession>A0A1D7W1B2</accession>
<feature type="domain" description="HTH gntR-type" evidence="4">
    <location>
        <begin position="6"/>
        <end position="74"/>
    </location>
</feature>
<evidence type="ECO:0000313" key="9">
    <source>
        <dbReference type="Proteomes" id="UP000094793"/>
    </source>
</evidence>
<dbReference type="GeneID" id="60905457"/>
<dbReference type="Proteomes" id="UP000094793">
    <property type="component" value="Chromosome"/>
</dbReference>
<gene>
    <name evidence="8" type="ORF">BAUR9175_03501</name>
    <name evidence="7" type="ORF">BAUR920_02137</name>
    <name evidence="5" type="ORF">BLSMQ_1081</name>
    <name evidence="6" type="ORF">CIK79_13215</name>
</gene>
<proteinExistence type="predicted"/>
<keyword evidence="12" id="KW-1185">Reference proteome</keyword>
<evidence type="ECO:0000313" key="11">
    <source>
        <dbReference type="Proteomes" id="UP000234289"/>
    </source>
</evidence>
<evidence type="ECO:0000313" key="12">
    <source>
        <dbReference type="Proteomes" id="UP000234525"/>
    </source>
</evidence>
<dbReference type="EMBL" id="NRGX01000001">
    <property type="protein sequence ID" value="PCC19168.1"/>
    <property type="molecule type" value="Genomic_DNA"/>
</dbReference>
<evidence type="ECO:0000313" key="5">
    <source>
        <dbReference type="EMBL" id="AOP52793.1"/>
    </source>
</evidence>
<keyword evidence="2" id="KW-0238">DNA-binding</keyword>
<reference evidence="11 12" key="4">
    <citation type="submission" date="2017-03" db="EMBL/GenBank/DDBJ databases">
        <authorList>
            <person name="Monnet C."/>
        </authorList>
    </citation>
    <scope>NUCLEOTIDE SEQUENCE [LARGE SCALE GENOMIC DNA]</scope>
    <source>
        <strain evidence="12">ATCC 9175</strain>
        <strain evidence="11">CNRZ 920</strain>
    </source>
</reference>
<dbReference type="InterPro" id="IPR000524">
    <property type="entry name" value="Tscrpt_reg_HTH_GntR"/>
</dbReference>
<organism evidence="5 9">
    <name type="scientific">Brevibacterium aurantiacum</name>
    <dbReference type="NCBI Taxonomy" id="273384"/>
    <lineage>
        <taxon>Bacteria</taxon>
        <taxon>Bacillati</taxon>
        <taxon>Actinomycetota</taxon>
        <taxon>Actinomycetes</taxon>
        <taxon>Micrococcales</taxon>
        <taxon>Brevibacteriaceae</taxon>
        <taxon>Brevibacterium</taxon>
    </lineage>
</organism>
<dbReference type="EMBL" id="FXZG01000012">
    <property type="protein sequence ID" value="SMX87094.1"/>
    <property type="molecule type" value="Genomic_DNA"/>
</dbReference>
<reference evidence="7" key="5">
    <citation type="submission" date="2017-03" db="EMBL/GenBank/DDBJ databases">
        <authorList>
            <person name="Afonso C.L."/>
            <person name="Miller P.J."/>
            <person name="Scott M.A."/>
            <person name="Spackman E."/>
            <person name="Goraichik I."/>
            <person name="Dimitrov K.M."/>
            <person name="Suarez D.L."/>
            <person name="Swayne D.E."/>
        </authorList>
    </citation>
    <scope>NUCLEOTIDE SEQUENCE [LARGE SCALE GENOMIC DNA]</scope>
    <source>
        <strain evidence="8">ATCC 9175</strain>
        <strain evidence="7">CNRZ 920</strain>
    </source>
</reference>
<dbReference type="Proteomes" id="UP000218377">
    <property type="component" value="Unassembled WGS sequence"/>
</dbReference>
<dbReference type="Proteomes" id="UP000234289">
    <property type="component" value="Unassembled WGS sequence"/>
</dbReference>
<evidence type="ECO:0000256" key="2">
    <source>
        <dbReference type="ARBA" id="ARBA00023125"/>
    </source>
</evidence>
<keyword evidence="3" id="KW-0804">Transcription</keyword>
<dbReference type="InterPro" id="IPR036390">
    <property type="entry name" value="WH_DNA-bd_sf"/>
</dbReference>
<dbReference type="Pfam" id="PF00392">
    <property type="entry name" value="GntR"/>
    <property type="match status" value="1"/>
</dbReference>
<dbReference type="AlphaFoldDB" id="A0A1D7W1B2"/>
<reference evidence="5" key="1">
    <citation type="submission" date="2016-09" db="EMBL/GenBank/DDBJ databases">
        <title>Complete Genome Sequence of Brevibacterium aurantiacum SMQ-1335.</title>
        <authorList>
            <person name="de Melo A.G."/>
            <person name="Labrie S.J."/>
            <person name="Dumaresq J."/>
            <person name="Roberts R.J."/>
            <person name="Tremblay D.M."/>
            <person name="Moineau S."/>
        </authorList>
    </citation>
    <scope>NUCLEOTIDE SEQUENCE</scope>
    <source>
        <strain evidence="5">SMQ-1335</strain>
    </source>
</reference>
<dbReference type="KEGG" id="blin:BLSMQ_1081"/>
<dbReference type="SUPFAM" id="SSF46785">
    <property type="entry name" value="Winged helix' DNA-binding domain"/>
    <property type="match status" value="1"/>
</dbReference>
<dbReference type="PANTHER" id="PTHR38445">
    <property type="entry name" value="HTH-TYPE TRANSCRIPTIONAL REPRESSOR YTRA"/>
    <property type="match status" value="1"/>
</dbReference>
<dbReference type="PANTHER" id="PTHR38445:SF10">
    <property type="entry name" value="GNTR-FAMILY TRANSCRIPTIONAL REGULATOR"/>
    <property type="match status" value="1"/>
</dbReference>
<reference evidence="9" key="2">
    <citation type="submission" date="2016-09" db="EMBL/GenBank/DDBJ databases">
        <title>Complete Genome Sequence of Brevibacterium linens SMQ-1335.</title>
        <authorList>
            <person name="de Melo A.G."/>
            <person name="Labrie S.J."/>
            <person name="Dumaresq J."/>
            <person name="Roberts R.J."/>
            <person name="Tremblay D.M."/>
            <person name="Moineau S."/>
        </authorList>
    </citation>
    <scope>NUCLEOTIDE SEQUENCE [LARGE SCALE GENOMIC DNA]</scope>
    <source>
        <strain evidence="9">SMQ-1335</strain>
    </source>
</reference>
<dbReference type="eggNOG" id="COG1725">
    <property type="taxonomic scope" value="Bacteria"/>
</dbReference>
<dbReference type="EMBL" id="FXZB01000035">
    <property type="protein sequence ID" value="SMX99171.1"/>
    <property type="molecule type" value="Genomic_DNA"/>
</dbReference>
<dbReference type="PROSITE" id="PS50949">
    <property type="entry name" value="HTH_GNTR"/>
    <property type="match status" value="1"/>
</dbReference>
<evidence type="ECO:0000313" key="10">
    <source>
        <dbReference type="Proteomes" id="UP000218377"/>
    </source>
</evidence>
<sequence length="133" mass="14423">MIDEAKPLFAQIAEQVEDSIINGTLPELSRAPSTNELSSFYSINPATAAKGVNQLVAKGVLEKRRGIGMFVKEGARTILINEYRTTFSDNFIAPLLSEASRLGLNRDEIIALIAERSQESGTSHSLDQTTAKG</sequence>
<accession>A0A2A3X657</accession>
<dbReference type="EMBL" id="CP017150">
    <property type="protein sequence ID" value="AOP52793.1"/>
    <property type="molecule type" value="Genomic_DNA"/>
</dbReference>
<keyword evidence="1" id="KW-0805">Transcription regulation</keyword>
<evidence type="ECO:0000256" key="1">
    <source>
        <dbReference type="ARBA" id="ARBA00023015"/>
    </source>
</evidence>